<evidence type="ECO:0000256" key="1">
    <source>
        <dbReference type="SAM" id="Coils"/>
    </source>
</evidence>
<dbReference type="PROSITE" id="PS51257">
    <property type="entry name" value="PROKAR_LIPOPROTEIN"/>
    <property type="match status" value="1"/>
</dbReference>
<gene>
    <name evidence="4" type="ORF">GCM10007877_10730</name>
</gene>
<feature type="signal peptide" evidence="2">
    <location>
        <begin position="1"/>
        <end position="20"/>
    </location>
</feature>
<dbReference type="Gene3D" id="3.60.21.10">
    <property type="match status" value="1"/>
</dbReference>
<feature type="domain" description="Calcineurin-like phosphoesterase" evidence="3">
    <location>
        <begin position="182"/>
        <end position="377"/>
    </location>
</feature>
<comment type="caution">
    <text evidence="4">The sequence shown here is derived from an EMBL/GenBank/DDBJ whole genome shotgun (WGS) entry which is preliminary data.</text>
</comment>
<protein>
    <recommendedName>
        <fullName evidence="3">Calcineurin-like phosphoesterase domain-containing protein</fullName>
    </recommendedName>
</protein>
<feature type="coiled-coil region" evidence="1">
    <location>
        <begin position="22"/>
        <end position="56"/>
    </location>
</feature>
<dbReference type="GO" id="GO:0016787">
    <property type="term" value="F:hydrolase activity"/>
    <property type="evidence" value="ECO:0007669"/>
    <property type="project" value="InterPro"/>
</dbReference>
<evidence type="ECO:0000313" key="5">
    <source>
        <dbReference type="Proteomes" id="UP001156870"/>
    </source>
</evidence>
<dbReference type="RefSeq" id="WP_232593394.1">
    <property type="nucleotide sequence ID" value="NZ_BSPD01000029.1"/>
</dbReference>
<dbReference type="InterPro" id="IPR004843">
    <property type="entry name" value="Calcineurin-like_PHP"/>
</dbReference>
<proteinExistence type="predicted"/>
<keyword evidence="2" id="KW-0732">Signal</keyword>
<accession>A0AA37T459</accession>
<sequence>MKYMKLPLTIALAATLAACGSDDDNDREVNNLENQVDDLNNQIDDLNSQIDDLTATPPVLGSEATSGANALAESGANKVWRFAVFPDTQGRDDDNMRAEVSRDINGNDTGVSEYIGVDYNKDGYYDGGAKSSDDIAYLVNVQNPLQPYIETDDNGVPIQVAPEDRQDFGHDWKILPLPLVDAVTDKIIELDVDLVLATGDITEYRAESDYVMWMEKIAQPLSDAGISIFPARGNHEVVNGRNWPQWFTNVDEWERQSVNNVYNDINPYEGLEQYNYDQGLRLYSAYAGQFVQDHLASGKVTGLEGAEELVYYFIHENTLFIALDFYFSDLYSSAFKGTWVELREWLTEVITSNAPNVDHIVAYGHEPLSTKKRPQAYEEEAFAVASEIKANLLDAFNTATETFQPFADQEAELTEALNTANENGDTTAAATTQSDLNALRADPDYVTASTALDEATDAFAEVNEPGLTGNDMGQLGYLLEQDAASPGLAEDILELFTTYQVNYIAGHDHQYARSVIHPHGEAKDTPEGFLQIIGGNASWKSFENNYGIHDEYETGLFAHNYVREDNKIEYRNSEDLLFAESTSGLAEGISFVVVEVNGRQITTKSYYASHNMTEVDMNFGAYYDYAENTWCSYTNLDTFMTAGFPDAVEECQAVDWKVVDENTRTNDATRRIVKPDQSYFAQTSTPEGEGGYIGSEATIFDGYNLTYNSSYAASVNQIEDMRELLTLSWFADEDATTLSDVLFISGNQTQDGTYFDDHGDILEGISSSLHYENEKGCQVENPTHVTRDGFMNKGTDIDASLSGNNNTVGSSSNCASWESRYDEDSLDFADAMSISFTAPEGSELDTLTVGRYDEESSSWVAAFSPECFVQTGYSDHYSVFYRISEQHPEGRNSDGSSAQIDGCNQRYWGYHPESNSIWGFIHTDGKFAVIAR</sequence>
<dbReference type="CDD" id="cd00838">
    <property type="entry name" value="MPP_superfamily"/>
    <property type="match status" value="1"/>
</dbReference>
<dbReference type="AlphaFoldDB" id="A0AA37T459"/>
<evidence type="ECO:0000259" key="3">
    <source>
        <dbReference type="Pfam" id="PF00149"/>
    </source>
</evidence>
<evidence type="ECO:0000256" key="2">
    <source>
        <dbReference type="SAM" id="SignalP"/>
    </source>
</evidence>
<dbReference type="Proteomes" id="UP001156870">
    <property type="component" value="Unassembled WGS sequence"/>
</dbReference>
<name>A0AA37T459_9GAMM</name>
<keyword evidence="5" id="KW-1185">Reference proteome</keyword>
<feature type="chain" id="PRO_5041341027" description="Calcineurin-like phosphoesterase domain-containing protein" evidence="2">
    <location>
        <begin position="21"/>
        <end position="932"/>
    </location>
</feature>
<dbReference type="Pfam" id="PF00149">
    <property type="entry name" value="Metallophos"/>
    <property type="match status" value="1"/>
</dbReference>
<dbReference type="InterPro" id="IPR029052">
    <property type="entry name" value="Metallo-depent_PP-like"/>
</dbReference>
<organism evidence="4 5">
    <name type="scientific">Marinibactrum halimedae</name>
    <dbReference type="NCBI Taxonomy" id="1444977"/>
    <lineage>
        <taxon>Bacteria</taxon>
        <taxon>Pseudomonadati</taxon>
        <taxon>Pseudomonadota</taxon>
        <taxon>Gammaproteobacteria</taxon>
        <taxon>Cellvibrionales</taxon>
        <taxon>Cellvibrionaceae</taxon>
        <taxon>Marinibactrum</taxon>
    </lineage>
</organism>
<dbReference type="SUPFAM" id="SSF56300">
    <property type="entry name" value="Metallo-dependent phosphatases"/>
    <property type="match status" value="1"/>
</dbReference>
<reference evidence="4 5" key="1">
    <citation type="journal article" date="2014" name="Int. J. Syst. Evol. Microbiol.">
        <title>Complete genome sequence of Corynebacterium casei LMG S-19264T (=DSM 44701T), isolated from a smear-ripened cheese.</title>
        <authorList>
            <consortium name="US DOE Joint Genome Institute (JGI-PGF)"/>
            <person name="Walter F."/>
            <person name="Albersmeier A."/>
            <person name="Kalinowski J."/>
            <person name="Ruckert C."/>
        </authorList>
    </citation>
    <scope>NUCLEOTIDE SEQUENCE [LARGE SCALE GENOMIC DNA]</scope>
    <source>
        <strain evidence="4 5">NBRC 110095</strain>
    </source>
</reference>
<dbReference type="EMBL" id="BSPD01000029">
    <property type="protein sequence ID" value="GLS25359.1"/>
    <property type="molecule type" value="Genomic_DNA"/>
</dbReference>
<evidence type="ECO:0000313" key="4">
    <source>
        <dbReference type="EMBL" id="GLS25359.1"/>
    </source>
</evidence>
<keyword evidence="1" id="KW-0175">Coiled coil</keyword>